<protein>
    <submittedName>
        <fullName evidence="2">SoxH protein, homolog</fullName>
    </submittedName>
</protein>
<dbReference type="Pfam" id="PF00753">
    <property type="entry name" value="Lactamase_B"/>
    <property type="match status" value="1"/>
</dbReference>
<reference evidence="2" key="1">
    <citation type="submission" date="2016-10" db="EMBL/GenBank/DDBJ databases">
        <authorList>
            <person name="de Groot N.N."/>
        </authorList>
    </citation>
    <scope>NUCLEOTIDE SEQUENCE</scope>
</reference>
<dbReference type="InterPro" id="IPR036866">
    <property type="entry name" value="RibonucZ/Hydroxyglut_hydro"/>
</dbReference>
<dbReference type="SMART" id="SM00849">
    <property type="entry name" value="Lactamase_B"/>
    <property type="match status" value="1"/>
</dbReference>
<dbReference type="InterPro" id="IPR050855">
    <property type="entry name" value="NDM-1-like"/>
</dbReference>
<evidence type="ECO:0000313" key="2">
    <source>
        <dbReference type="EMBL" id="SFV86021.1"/>
    </source>
</evidence>
<sequence length="317" mass="35072">MKKLTLLLALALSTLSHAWTIDGYGNYKFEAISKNVYVIHGPLDEPNAINQGFMNNPGMVIGADGVIVVDPGGSYHTGKRVIGEVKKVTDKPIVAVFNTHVHGDHWLGNQAIIEQYPNAKIYAHPQMIAEAKGGEGEYWIDLIERLTEGVSKGTIATYPTDATSHLQTITVGSEQFRIHNPTTKAHTATDIMIEHVGSKTLFLGDNDMIHRLGGFGGTSDMHSNIKVLNYATNLNLNHYVPGHGPSGDAEHAVKPYLDYLLILQDEARKGYEEDLADYEIRPAIVKKLDDYKDWHSLDNNLGRHINKMLLEVEALDL</sequence>
<dbReference type="SUPFAM" id="SSF56281">
    <property type="entry name" value="Metallo-hydrolase/oxidoreductase"/>
    <property type="match status" value="1"/>
</dbReference>
<accession>A0A1W1DWF2</accession>
<dbReference type="Gene3D" id="3.60.15.10">
    <property type="entry name" value="Ribonuclease Z/Hydroxyacylglutathione hydrolase-like"/>
    <property type="match status" value="1"/>
</dbReference>
<dbReference type="CDD" id="cd16282">
    <property type="entry name" value="metallo-hydrolase-like_MBL-fold"/>
    <property type="match status" value="1"/>
</dbReference>
<feature type="domain" description="Metallo-beta-lactamase" evidence="1">
    <location>
        <begin position="54"/>
        <end position="243"/>
    </location>
</feature>
<dbReference type="PANTHER" id="PTHR42951:SF4">
    <property type="entry name" value="ACYL-COENZYME A THIOESTERASE MBLAC2"/>
    <property type="match status" value="1"/>
</dbReference>
<organism evidence="2">
    <name type="scientific">hydrothermal vent metagenome</name>
    <dbReference type="NCBI Taxonomy" id="652676"/>
    <lineage>
        <taxon>unclassified sequences</taxon>
        <taxon>metagenomes</taxon>
        <taxon>ecological metagenomes</taxon>
    </lineage>
</organism>
<name>A0A1W1DWF2_9ZZZZ</name>
<dbReference type="InterPro" id="IPR001279">
    <property type="entry name" value="Metallo-B-lactamas"/>
</dbReference>
<dbReference type="AlphaFoldDB" id="A0A1W1DWF2"/>
<evidence type="ECO:0000259" key="1">
    <source>
        <dbReference type="SMART" id="SM00849"/>
    </source>
</evidence>
<gene>
    <name evidence="2" type="ORF">MNB_SUP05-7-364</name>
</gene>
<dbReference type="EMBL" id="FPHW01000250">
    <property type="protein sequence ID" value="SFV86021.1"/>
    <property type="molecule type" value="Genomic_DNA"/>
</dbReference>
<dbReference type="PANTHER" id="PTHR42951">
    <property type="entry name" value="METALLO-BETA-LACTAMASE DOMAIN-CONTAINING"/>
    <property type="match status" value="1"/>
</dbReference>
<proteinExistence type="predicted"/>